<evidence type="ECO:0000259" key="5">
    <source>
        <dbReference type="Pfam" id="PF00296"/>
    </source>
</evidence>
<reference evidence="7" key="1">
    <citation type="submission" date="2023-07" db="EMBL/GenBank/DDBJ databases">
        <title>Conexibacter stalactiti sp. nov., isolated from stalactites in a lava cave and emended description of the genus Conexibacter.</title>
        <authorList>
            <person name="Lee S.D."/>
        </authorList>
    </citation>
    <scope>NUCLEOTIDE SEQUENCE [LARGE SCALE GENOMIC DNA]</scope>
    <source>
        <strain evidence="7">KCTC 39840</strain>
    </source>
</reference>
<organism evidence="6 7">
    <name type="scientific">Conexibacter stalactiti</name>
    <dbReference type="NCBI Taxonomy" id="1940611"/>
    <lineage>
        <taxon>Bacteria</taxon>
        <taxon>Bacillati</taxon>
        <taxon>Actinomycetota</taxon>
        <taxon>Thermoleophilia</taxon>
        <taxon>Solirubrobacterales</taxon>
        <taxon>Conexibacteraceae</taxon>
        <taxon>Conexibacter</taxon>
    </lineage>
</organism>
<feature type="domain" description="Luciferase-like" evidence="5">
    <location>
        <begin position="1"/>
        <end position="323"/>
    </location>
</feature>
<dbReference type="SUPFAM" id="SSF51679">
    <property type="entry name" value="Bacterial luciferase-like"/>
    <property type="match status" value="1"/>
</dbReference>
<dbReference type="Pfam" id="PF00296">
    <property type="entry name" value="Bac_luciferase"/>
    <property type="match status" value="1"/>
</dbReference>
<dbReference type="PANTHER" id="PTHR30137">
    <property type="entry name" value="LUCIFERASE-LIKE MONOOXYGENASE"/>
    <property type="match status" value="1"/>
</dbReference>
<proteinExistence type="inferred from homology"/>
<dbReference type="InterPro" id="IPR011251">
    <property type="entry name" value="Luciferase-like_dom"/>
</dbReference>
<evidence type="ECO:0000256" key="4">
    <source>
        <dbReference type="ARBA" id="ARBA00023033"/>
    </source>
</evidence>
<gene>
    <name evidence="6" type="ORF">R7226_17235</name>
</gene>
<dbReference type="RefSeq" id="WP_318598472.1">
    <property type="nucleotide sequence ID" value="NZ_JAWSTH010000047.1"/>
</dbReference>
<evidence type="ECO:0000313" key="7">
    <source>
        <dbReference type="Proteomes" id="UP001284601"/>
    </source>
</evidence>
<protein>
    <submittedName>
        <fullName evidence="6">LLM class flavin-dependent oxidoreductase</fullName>
        <ecNumber evidence="6">1.-.-.-</ecNumber>
    </submittedName>
</protein>
<dbReference type="InterPro" id="IPR036661">
    <property type="entry name" value="Luciferase-like_sf"/>
</dbReference>
<evidence type="ECO:0000256" key="3">
    <source>
        <dbReference type="ARBA" id="ARBA00023002"/>
    </source>
</evidence>
<evidence type="ECO:0000256" key="2">
    <source>
        <dbReference type="ARBA" id="ARBA00022630"/>
    </source>
</evidence>
<comment type="similarity">
    <text evidence="1">Belongs to the bacterial luciferase oxidoreductase family.</text>
</comment>
<dbReference type="EC" id="1.-.-.-" evidence="6"/>
<name>A0ABU4HSC6_9ACTN</name>
<evidence type="ECO:0000256" key="1">
    <source>
        <dbReference type="ARBA" id="ARBA00010426"/>
    </source>
</evidence>
<dbReference type="PANTHER" id="PTHR30137:SF16">
    <property type="entry name" value="BLL0895 PROTEIN"/>
    <property type="match status" value="1"/>
</dbReference>
<dbReference type="InterPro" id="IPR050766">
    <property type="entry name" value="Bact_Lucif_Oxidored"/>
</dbReference>
<dbReference type="EMBL" id="JAWSTH010000047">
    <property type="protein sequence ID" value="MDW5596094.1"/>
    <property type="molecule type" value="Genomic_DNA"/>
</dbReference>
<sequence>MQLGLFLTTFHPPSRPVPDALEWDLEVLRRADALGFAEAWFGEHYTLGWEPLSTPDLLIAMALRETRTIKLGPAAHLLPYHHPVNLAQRIAWLDQVAQGRYMVAFGAGSFAPDQQLFATGGAAANGAMARESQEIMLGLWEAWSRGEPFRYEGAHWSVDSPAFSDVFHGPHARPFSGTRPEIAVVGASPRSESLRRAGAQGFIPMTVVHSRDYAAAHWDVYEDGARSAGLAPSRDVWRLSHPLFVADSDAAAWDASVGGAMGDTYREWILPYAEANGRLVHFAPALAASGQPITTELLAEKRWLIGSPETVADGIVSLYEETGGFGTLLASVYDYADDPAPYLRSLELLATEVLPRVHARIGFTPATKAA</sequence>
<keyword evidence="4" id="KW-0503">Monooxygenase</keyword>
<dbReference type="Proteomes" id="UP001284601">
    <property type="component" value="Unassembled WGS sequence"/>
</dbReference>
<keyword evidence="3 6" id="KW-0560">Oxidoreductase</keyword>
<comment type="caution">
    <text evidence="6">The sequence shown here is derived from an EMBL/GenBank/DDBJ whole genome shotgun (WGS) entry which is preliminary data.</text>
</comment>
<dbReference type="GO" id="GO:0016491">
    <property type="term" value="F:oxidoreductase activity"/>
    <property type="evidence" value="ECO:0007669"/>
    <property type="project" value="UniProtKB-KW"/>
</dbReference>
<dbReference type="Gene3D" id="3.20.20.30">
    <property type="entry name" value="Luciferase-like domain"/>
    <property type="match status" value="1"/>
</dbReference>
<keyword evidence="7" id="KW-1185">Reference proteome</keyword>
<keyword evidence="2" id="KW-0285">Flavoprotein</keyword>
<accession>A0ABU4HSC6</accession>
<evidence type="ECO:0000313" key="6">
    <source>
        <dbReference type="EMBL" id="MDW5596094.1"/>
    </source>
</evidence>